<keyword evidence="4" id="KW-0378">Hydrolase</keyword>
<dbReference type="KEGG" id="dia:Dtpsy_0009"/>
<keyword evidence="8" id="KW-1185">Reference proteome</keyword>
<protein>
    <recommendedName>
        <fullName evidence="2 4">acylphosphatase</fullName>
        <ecNumber evidence="2 4">3.6.1.7</ecNumber>
    </recommendedName>
</protein>
<dbReference type="InterPro" id="IPR001792">
    <property type="entry name" value="Acylphosphatase-like_dom"/>
</dbReference>
<dbReference type="InterPro" id="IPR036046">
    <property type="entry name" value="Acylphosphatase-like_dom_sf"/>
</dbReference>
<dbReference type="PANTHER" id="PTHR47268">
    <property type="entry name" value="ACYLPHOSPHATASE"/>
    <property type="match status" value="1"/>
</dbReference>
<dbReference type="EMBL" id="CP001392">
    <property type="protein sequence ID" value="ACM31498.1"/>
    <property type="molecule type" value="Genomic_DNA"/>
</dbReference>
<dbReference type="Pfam" id="PF00708">
    <property type="entry name" value="Acylphosphatase"/>
    <property type="match status" value="1"/>
</dbReference>
<feature type="active site" evidence="4">
    <location>
        <position position="24"/>
    </location>
</feature>
<dbReference type="GO" id="GO:0003998">
    <property type="term" value="F:acylphosphatase activity"/>
    <property type="evidence" value="ECO:0007669"/>
    <property type="project" value="UniProtKB-EC"/>
</dbReference>
<dbReference type="PROSITE" id="PS00151">
    <property type="entry name" value="ACYLPHOSPHATASE_2"/>
    <property type="match status" value="1"/>
</dbReference>
<dbReference type="AlphaFoldDB" id="A0A9J9U9H2"/>
<name>A0A9J9U9H2_ACIET</name>
<dbReference type="InterPro" id="IPR017968">
    <property type="entry name" value="Acylphosphatase_CS"/>
</dbReference>
<proteinExistence type="inferred from homology"/>
<dbReference type="PANTHER" id="PTHR47268:SF4">
    <property type="entry name" value="ACYLPHOSPHATASE"/>
    <property type="match status" value="1"/>
</dbReference>
<evidence type="ECO:0000259" key="6">
    <source>
        <dbReference type="PROSITE" id="PS51160"/>
    </source>
</evidence>
<dbReference type="RefSeq" id="WP_012655129.1">
    <property type="nucleotide sequence ID" value="NC_011992.1"/>
</dbReference>
<comment type="catalytic activity">
    <reaction evidence="3 4">
        <text>an acyl phosphate + H2O = a carboxylate + phosphate + H(+)</text>
        <dbReference type="Rhea" id="RHEA:14965"/>
        <dbReference type="ChEBI" id="CHEBI:15377"/>
        <dbReference type="ChEBI" id="CHEBI:15378"/>
        <dbReference type="ChEBI" id="CHEBI:29067"/>
        <dbReference type="ChEBI" id="CHEBI:43474"/>
        <dbReference type="ChEBI" id="CHEBI:59918"/>
        <dbReference type="EC" id="3.6.1.7"/>
    </reaction>
</comment>
<evidence type="ECO:0000256" key="5">
    <source>
        <dbReference type="RuleBase" id="RU004168"/>
    </source>
</evidence>
<accession>A0A9J9U9H2</accession>
<evidence type="ECO:0000313" key="7">
    <source>
        <dbReference type="EMBL" id="ACM31498.1"/>
    </source>
</evidence>
<gene>
    <name evidence="7" type="ordered locus">Dtpsy_0009</name>
</gene>
<sequence length="97" mass="10494">MAESAASITRHLRIHGLVQGVYYRKSMTEAARRLGVQGWVRNRQDGTVEALASGAAPAVQALIDWAHEGPPAARVERVEVAQAPACDAQGFEQRETV</sequence>
<evidence type="ECO:0000313" key="8">
    <source>
        <dbReference type="Proteomes" id="UP000000450"/>
    </source>
</evidence>
<dbReference type="EC" id="3.6.1.7" evidence="2 4"/>
<evidence type="ECO:0000256" key="2">
    <source>
        <dbReference type="ARBA" id="ARBA00012150"/>
    </source>
</evidence>
<dbReference type="SUPFAM" id="SSF54975">
    <property type="entry name" value="Acylphosphatase/BLUF domain-like"/>
    <property type="match status" value="1"/>
</dbReference>
<reference evidence="7 8" key="1">
    <citation type="journal article" date="2010" name="J. Bacteriol.">
        <title>Completed genome sequence of the anaerobic iron-oxidizing bacterium Acidovorax ebreus strain TPSY.</title>
        <authorList>
            <person name="Byrne-Bailey K.G."/>
            <person name="Weber K.A."/>
            <person name="Chair A.H."/>
            <person name="Bose S."/>
            <person name="Knox T."/>
            <person name="Spanbauer T.L."/>
            <person name="Chertkov O."/>
            <person name="Coates J.D."/>
        </authorList>
    </citation>
    <scope>NUCLEOTIDE SEQUENCE [LARGE SCALE GENOMIC DNA]</scope>
    <source>
        <strain evidence="7 8">TPSY</strain>
    </source>
</reference>
<comment type="similarity">
    <text evidence="1 5">Belongs to the acylphosphatase family.</text>
</comment>
<organism evidence="7 8">
    <name type="scientific">Acidovorax ebreus (strain TPSY)</name>
    <name type="common">Diaphorobacter sp. (strain TPSY)</name>
    <dbReference type="NCBI Taxonomy" id="535289"/>
    <lineage>
        <taxon>Bacteria</taxon>
        <taxon>Pseudomonadati</taxon>
        <taxon>Pseudomonadota</taxon>
        <taxon>Betaproteobacteria</taxon>
        <taxon>Burkholderiales</taxon>
        <taxon>Comamonadaceae</taxon>
        <taxon>Diaphorobacter</taxon>
    </lineage>
</organism>
<dbReference type="InterPro" id="IPR020456">
    <property type="entry name" value="Acylphosphatase"/>
</dbReference>
<dbReference type="Gene3D" id="3.30.70.100">
    <property type="match status" value="1"/>
</dbReference>
<feature type="active site" evidence="4">
    <location>
        <position position="42"/>
    </location>
</feature>
<feature type="domain" description="Acylphosphatase-like" evidence="6">
    <location>
        <begin position="9"/>
        <end position="95"/>
    </location>
</feature>
<dbReference type="Proteomes" id="UP000000450">
    <property type="component" value="Chromosome"/>
</dbReference>
<dbReference type="PRINTS" id="PR00112">
    <property type="entry name" value="ACYLPHPHTASE"/>
</dbReference>
<evidence type="ECO:0000256" key="4">
    <source>
        <dbReference type="PROSITE-ProRule" id="PRU00520"/>
    </source>
</evidence>
<dbReference type="GeneID" id="84683475"/>
<dbReference type="PROSITE" id="PS51160">
    <property type="entry name" value="ACYLPHOSPHATASE_3"/>
    <property type="match status" value="1"/>
</dbReference>
<evidence type="ECO:0000256" key="3">
    <source>
        <dbReference type="ARBA" id="ARBA00047645"/>
    </source>
</evidence>
<evidence type="ECO:0000256" key="1">
    <source>
        <dbReference type="ARBA" id="ARBA00005614"/>
    </source>
</evidence>